<protein>
    <recommendedName>
        <fullName evidence="3">Membrane or secreted protein</fullName>
    </recommendedName>
</protein>
<organism evidence="1 2">
    <name type="scientific">Zunongwangia pacifica</name>
    <dbReference type="NCBI Taxonomy" id="2911062"/>
    <lineage>
        <taxon>Bacteria</taxon>
        <taxon>Pseudomonadati</taxon>
        <taxon>Bacteroidota</taxon>
        <taxon>Flavobacteriia</taxon>
        <taxon>Flavobacteriales</taxon>
        <taxon>Flavobacteriaceae</taxon>
        <taxon>Zunongwangia</taxon>
    </lineage>
</organism>
<keyword evidence="2" id="KW-1185">Reference proteome</keyword>
<dbReference type="RefSeq" id="WP_249599796.1">
    <property type="nucleotide sequence ID" value="NZ_JAKHSK010000001.1"/>
</dbReference>
<gene>
    <name evidence="1" type="ORF">L1967_00720</name>
</gene>
<name>A0A9X1ZMZ8_9FLAO</name>
<dbReference type="Gene3D" id="3.40.30.10">
    <property type="entry name" value="Glutaredoxin"/>
    <property type="match status" value="1"/>
</dbReference>
<comment type="caution">
    <text evidence="1">The sequence shown here is derived from an EMBL/GenBank/DDBJ whole genome shotgun (WGS) entry which is preliminary data.</text>
</comment>
<evidence type="ECO:0000313" key="2">
    <source>
        <dbReference type="Proteomes" id="UP001139521"/>
    </source>
</evidence>
<evidence type="ECO:0000313" key="1">
    <source>
        <dbReference type="EMBL" id="MCL6216804.1"/>
    </source>
</evidence>
<sequence length="214" mass="24583">MKKFFVLTVLFALPIVAYLFFASGKNNFARLPVLTEEVSEISDLSSYDDEPVFLQDHISVVAFFGEKIEDLKGNTFNLDKKILEKYYGFNDFQFVIILPESARESAADFAKEFEGITNAHEWKFVFGSPEEIKAIFVSFNSPYHLSTESYSPYVFIVDKSRNLRGRDDDDEGNLFGYDSRDIAELTNKMNDDVKVILAEYRLALKKNNADRNNN</sequence>
<dbReference type="EMBL" id="JAKHSK010000001">
    <property type="protein sequence ID" value="MCL6216804.1"/>
    <property type="molecule type" value="Genomic_DNA"/>
</dbReference>
<proteinExistence type="predicted"/>
<dbReference type="Proteomes" id="UP001139521">
    <property type="component" value="Unassembled WGS sequence"/>
</dbReference>
<evidence type="ECO:0008006" key="3">
    <source>
        <dbReference type="Google" id="ProtNLM"/>
    </source>
</evidence>
<dbReference type="AlphaFoldDB" id="A0A9X1ZMZ8"/>
<reference evidence="1" key="1">
    <citation type="submission" date="2022-01" db="EMBL/GenBank/DDBJ databases">
        <title>Genome sequencing of Zunongwangia sp. M21534 genome.</title>
        <authorList>
            <person name="Chen Y."/>
            <person name="Dong C."/>
            <person name="Shao Z."/>
        </authorList>
    </citation>
    <scope>NUCLEOTIDE SEQUENCE</scope>
    <source>
        <strain evidence="1">MCCC M21534</strain>
    </source>
</reference>
<accession>A0A9X1ZMZ8</accession>